<evidence type="ECO:0000256" key="4">
    <source>
        <dbReference type="SAM" id="SignalP"/>
    </source>
</evidence>
<dbReference type="OrthoDB" id="7322203at2"/>
<dbReference type="Gene3D" id="3.40.50.2300">
    <property type="match status" value="2"/>
</dbReference>
<dbReference type="PROSITE" id="PS51257">
    <property type="entry name" value="PROKAR_LIPOPROTEIN"/>
    <property type="match status" value="1"/>
</dbReference>
<dbReference type="Pfam" id="PF13407">
    <property type="entry name" value="Peripla_BP_4"/>
    <property type="match status" value="1"/>
</dbReference>
<evidence type="ECO:0000256" key="3">
    <source>
        <dbReference type="ARBA" id="ARBA00022729"/>
    </source>
</evidence>
<evidence type="ECO:0000256" key="1">
    <source>
        <dbReference type="ARBA" id="ARBA00004196"/>
    </source>
</evidence>
<dbReference type="GO" id="GO:0030313">
    <property type="term" value="C:cell envelope"/>
    <property type="evidence" value="ECO:0007669"/>
    <property type="project" value="UniProtKB-SubCell"/>
</dbReference>
<gene>
    <name evidence="6" type="ORF">E3O06_16265</name>
</gene>
<sequence length="328" mass="34414">MKTRRKFVVAVALTAAAALGLTACSPTAGTPSSSDDGKTKIAVLLYSQGFEFMVALGQGIKDKAQELGVEVTILDAKGDSSAQISQIQDQLAQGVDGFVLSPNNSDELVPGVQMIHDAGKKVVTVDSVVTGDIADAAVAYNNELAGKLGAEELAKLMDEKGTLLEFEGAKGAYHAILRGNGFKEGAAEFTDIEVISRDAQWTADNALSIAVDNFTVDPNINGLFSHNDEMVRGIVSGLEQIGKSAKVGEPGHIPLVGVDGTPLALDRIRDGSQDATMNQDPFVMGALGLSTMVDILNGKTVEALQLTEPSLITAENVDDPELWGNVFK</sequence>
<dbReference type="GO" id="GO:0030246">
    <property type="term" value="F:carbohydrate binding"/>
    <property type="evidence" value="ECO:0007669"/>
    <property type="project" value="UniProtKB-ARBA"/>
</dbReference>
<dbReference type="AlphaFoldDB" id="A0A4R8USH8"/>
<organism evidence="6 7">
    <name type="scientific">Cryobacterium glaciale</name>
    <dbReference type="NCBI Taxonomy" id="1259145"/>
    <lineage>
        <taxon>Bacteria</taxon>
        <taxon>Bacillati</taxon>
        <taxon>Actinomycetota</taxon>
        <taxon>Actinomycetes</taxon>
        <taxon>Micrococcales</taxon>
        <taxon>Microbacteriaceae</taxon>
        <taxon>Cryobacterium</taxon>
    </lineage>
</organism>
<evidence type="ECO:0000256" key="2">
    <source>
        <dbReference type="ARBA" id="ARBA00007639"/>
    </source>
</evidence>
<name>A0A4R8USH8_9MICO</name>
<dbReference type="EMBL" id="SOEY01000033">
    <property type="protein sequence ID" value="TFB68639.1"/>
    <property type="molecule type" value="Genomic_DNA"/>
</dbReference>
<dbReference type="InterPro" id="IPR025997">
    <property type="entry name" value="SBP_2_dom"/>
</dbReference>
<dbReference type="InterPro" id="IPR028082">
    <property type="entry name" value="Peripla_BP_I"/>
</dbReference>
<keyword evidence="3 4" id="KW-0732">Signal</keyword>
<keyword evidence="7" id="KW-1185">Reference proteome</keyword>
<comment type="caution">
    <text evidence="6">The sequence shown here is derived from an EMBL/GenBank/DDBJ whole genome shotgun (WGS) entry which is preliminary data.</text>
</comment>
<feature type="chain" id="PRO_5038983702" evidence="4">
    <location>
        <begin position="29"/>
        <end position="328"/>
    </location>
</feature>
<dbReference type="InterPro" id="IPR006311">
    <property type="entry name" value="TAT_signal"/>
</dbReference>
<dbReference type="Proteomes" id="UP000298173">
    <property type="component" value="Unassembled WGS sequence"/>
</dbReference>
<feature type="domain" description="Periplasmic binding protein" evidence="5">
    <location>
        <begin position="41"/>
        <end position="299"/>
    </location>
</feature>
<evidence type="ECO:0000313" key="7">
    <source>
        <dbReference type="Proteomes" id="UP000298173"/>
    </source>
</evidence>
<reference evidence="6 7" key="1">
    <citation type="submission" date="2019-03" db="EMBL/GenBank/DDBJ databases">
        <title>Genomics of glacier-inhabiting Cryobacterium strains.</title>
        <authorList>
            <person name="Liu Q."/>
            <person name="Xin Y.-H."/>
        </authorList>
    </citation>
    <scope>NUCLEOTIDE SEQUENCE [LARGE SCALE GENOMIC DNA]</scope>
    <source>
        <strain evidence="6 7">HLT2-23</strain>
    </source>
</reference>
<comment type="similarity">
    <text evidence="2">Belongs to the bacterial solute-binding protein 2 family.</text>
</comment>
<dbReference type="SUPFAM" id="SSF53822">
    <property type="entry name" value="Periplasmic binding protein-like I"/>
    <property type="match status" value="1"/>
</dbReference>
<feature type="signal peptide" evidence="4">
    <location>
        <begin position="1"/>
        <end position="28"/>
    </location>
</feature>
<protein>
    <submittedName>
        <fullName evidence="6">Sugar ABC transporter substrate-binding protein</fullName>
    </submittedName>
</protein>
<evidence type="ECO:0000259" key="5">
    <source>
        <dbReference type="Pfam" id="PF13407"/>
    </source>
</evidence>
<dbReference type="CDD" id="cd01536">
    <property type="entry name" value="PBP1_ABC_sugar_binding-like"/>
    <property type="match status" value="1"/>
</dbReference>
<evidence type="ECO:0000313" key="6">
    <source>
        <dbReference type="EMBL" id="TFB68639.1"/>
    </source>
</evidence>
<dbReference type="PANTHER" id="PTHR46847:SF1">
    <property type="entry name" value="D-ALLOSE-BINDING PERIPLASMIC PROTEIN-RELATED"/>
    <property type="match status" value="1"/>
</dbReference>
<comment type="subcellular location">
    <subcellularLocation>
        <location evidence="1">Cell envelope</location>
    </subcellularLocation>
</comment>
<dbReference type="PANTHER" id="PTHR46847">
    <property type="entry name" value="D-ALLOSE-BINDING PERIPLASMIC PROTEIN-RELATED"/>
    <property type="match status" value="1"/>
</dbReference>
<proteinExistence type="inferred from homology"/>
<dbReference type="PROSITE" id="PS51318">
    <property type="entry name" value="TAT"/>
    <property type="match status" value="1"/>
</dbReference>
<dbReference type="RefSeq" id="WP_134504434.1">
    <property type="nucleotide sequence ID" value="NZ_SOEY01000033.1"/>
</dbReference>
<accession>A0A4R8USH8</accession>